<feature type="domain" description="Tubby C-terminal" evidence="6">
    <location>
        <begin position="229"/>
        <end position="473"/>
    </location>
</feature>
<dbReference type="PROSITE" id="PS01201">
    <property type="entry name" value="TUB_2"/>
    <property type="match status" value="1"/>
</dbReference>
<evidence type="ECO:0000256" key="5">
    <source>
        <dbReference type="SAM" id="MobiDB-lite"/>
    </source>
</evidence>
<dbReference type="PROSITE" id="PS01200">
    <property type="entry name" value="TUB_1"/>
    <property type="match status" value="1"/>
</dbReference>
<organism evidence="7 8">
    <name type="scientific">Limulus polyphemus</name>
    <name type="common">Atlantic horseshoe crab</name>
    <dbReference type="NCBI Taxonomy" id="6850"/>
    <lineage>
        <taxon>Eukaryota</taxon>
        <taxon>Metazoa</taxon>
        <taxon>Ecdysozoa</taxon>
        <taxon>Arthropoda</taxon>
        <taxon>Chelicerata</taxon>
        <taxon>Merostomata</taxon>
        <taxon>Xiphosura</taxon>
        <taxon>Limulidae</taxon>
        <taxon>Limulus</taxon>
    </lineage>
</organism>
<evidence type="ECO:0000313" key="8">
    <source>
        <dbReference type="RefSeq" id="XP_022238778.1"/>
    </source>
</evidence>
<dbReference type="PANTHER" id="PTHR16517:SF7">
    <property type="entry name" value="PROTEIN KING TUBBY"/>
    <property type="match status" value="1"/>
</dbReference>
<evidence type="ECO:0000256" key="1">
    <source>
        <dbReference type="ARBA" id="ARBA00004496"/>
    </source>
</evidence>
<reference evidence="8" key="1">
    <citation type="submission" date="2025-08" db="UniProtKB">
        <authorList>
            <consortium name="RefSeq"/>
        </authorList>
    </citation>
    <scope>IDENTIFICATION</scope>
    <source>
        <tissue evidence="8">Muscle</tissue>
    </source>
</reference>
<dbReference type="Proteomes" id="UP000694941">
    <property type="component" value="Unplaced"/>
</dbReference>
<accession>A0ABM1S573</accession>
<dbReference type="GeneID" id="106457234"/>
<feature type="region of interest" description="Disordered" evidence="5">
    <location>
        <begin position="19"/>
        <end position="44"/>
    </location>
</feature>
<keyword evidence="7" id="KW-1185">Reference proteome</keyword>
<protein>
    <recommendedName>
        <fullName evidence="4">Tubby-like protein</fullName>
    </recommendedName>
</protein>
<sequence length="478" mass="53722">MMPLLLLTMKQILEQKQKQKRQALGMFQTSDTRPASGNGRKRPVREEVKPLMAGYSVQKNNNHSTVLCYDGPLQFTMNLENPDATPPTRHMTSLAKSKENPREVIPLSEFPASRSEIKRRLENLDLLPSQVDLDEDQEIIPDSSTASVLSNSSLQYASLLSSSDSQDLAVNTLLAEVVPCEALVHDFSALPSSTNSYSDDQVDEHKPELGLVGLGKLEDLLENLPAFISEPCPQGLVIRCCITRDKKGMERGLFPTYFLHLEKDDGRKIFLLAARKRKKSKTSNYVISVDPTDLSRGGNSFVGKLRSNIFGTSFTVFDCGDNPQRRRLFGDEIGMHCEVATVVYETNVLGFRGPRKMTVIIPALTFDHKRVDIKPVSERDTLIERWRNGNVENLLTLHNKTPVWNNETQSYVLNFHGRVTQASVKNFQIVNDSNVDYIVMQFGRVSEDIFSMDYSYPMCVLQAFAIAISSFDSKLACE</sequence>
<comment type="subcellular location">
    <subcellularLocation>
        <location evidence="1">Cytoplasm</location>
    </subcellularLocation>
</comment>
<evidence type="ECO:0000259" key="6">
    <source>
        <dbReference type="Pfam" id="PF01167"/>
    </source>
</evidence>
<name>A0ABM1S573_LIMPO</name>
<dbReference type="InterPro" id="IPR018066">
    <property type="entry name" value="Tubby_C_CS"/>
</dbReference>
<evidence type="ECO:0000256" key="3">
    <source>
        <dbReference type="ARBA" id="ARBA00022490"/>
    </source>
</evidence>
<keyword evidence="3" id="KW-0963">Cytoplasm</keyword>
<dbReference type="InterPro" id="IPR000007">
    <property type="entry name" value="Tubby_C"/>
</dbReference>
<proteinExistence type="inferred from homology"/>
<dbReference type="Gene3D" id="3.20.90.10">
    <property type="entry name" value="Tubby Protein, Chain A"/>
    <property type="match status" value="1"/>
</dbReference>
<evidence type="ECO:0000256" key="2">
    <source>
        <dbReference type="ARBA" id="ARBA00007129"/>
    </source>
</evidence>
<dbReference type="InterPro" id="IPR025659">
    <property type="entry name" value="Tubby-like_C"/>
</dbReference>
<comment type="similarity">
    <text evidence="2 4">Belongs to the TUB family.</text>
</comment>
<dbReference type="RefSeq" id="XP_022238778.1">
    <property type="nucleotide sequence ID" value="XM_022383070.1"/>
</dbReference>
<dbReference type="SUPFAM" id="SSF54518">
    <property type="entry name" value="Tubby C-terminal domain-like"/>
    <property type="match status" value="1"/>
</dbReference>
<evidence type="ECO:0000256" key="4">
    <source>
        <dbReference type="RuleBase" id="RU361125"/>
    </source>
</evidence>
<dbReference type="PANTHER" id="PTHR16517">
    <property type="entry name" value="TUBBY-RELATED"/>
    <property type="match status" value="1"/>
</dbReference>
<evidence type="ECO:0000313" key="7">
    <source>
        <dbReference type="Proteomes" id="UP000694941"/>
    </source>
</evidence>
<dbReference type="PRINTS" id="PR01573">
    <property type="entry name" value="SUPERTUBBY"/>
</dbReference>
<dbReference type="Pfam" id="PF01167">
    <property type="entry name" value="Tub"/>
    <property type="match status" value="1"/>
</dbReference>
<gene>
    <name evidence="8" type="primary">LOC106457234</name>
</gene>